<evidence type="ECO:0000313" key="1">
    <source>
        <dbReference type="EMBL" id="KMP09242.1"/>
    </source>
</evidence>
<evidence type="ECO:0000313" key="2">
    <source>
        <dbReference type="Proteomes" id="UP000054565"/>
    </source>
</evidence>
<dbReference type="AlphaFoldDB" id="A0A0J7BG78"/>
<protein>
    <submittedName>
        <fullName evidence="1">Uncharacterized protein</fullName>
    </submittedName>
</protein>
<accession>A0A0J7BG78</accession>
<organism evidence="1 2">
    <name type="scientific">Coccidioides immitis RMSCC 2394</name>
    <dbReference type="NCBI Taxonomy" id="404692"/>
    <lineage>
        <taxon>Eukaryota</taxon>
        <taxon>Fungi</taxon>
        <taxon>Dikarya</taxon>
        <taxon>Ascomycota</taxon>
        <taxon>Pezizomycotina</taxon>
        <taxon>Eurotiomycetes</taxon>
        <taxon>Eurotiomycetidae</taxon>
        <taxon>Onygenales</taxon>
        <taxon>Onygenaceae</taxon>
        <taxon>Coccidioides</taxon>
    </lineage>
</organism>
<sequence>MDHAEASIGSLTILISFPPWQAQSDAAMQPYCQGLRFLQAATINLPGMKWMSPARFRGGPPLCGMVLVSDGI</sequence>
<proteinExistence type="predicted"/>
<dbReference type="EMBL" id="DS028098">
    <property type="protein sequence ID" value="KMP09242.1"/>
    <property type="molecule type" value="Genomic_DNA"/>
</dbReference>
<dbReference type="Proteomes" id="UP000054565">
    <property type="component" value="Unassembled WGS sequence"/>
</dbReference>
<reference evidence="2" key="1">
    <citation type="journal article" date="2010" name="Genome Res.">
        <title>Population genomic sequencing of Coccidioides fungi reveals recent hybridization and transposon control.</title>
        <authorList>
            <person name="Neafsey D.E."/>
            <person name="Barker B.M."/>
            <person name="Sharpton T.J."/>
            <person name="Stajich J.E."/>
            <person name="Park D.J."/>
            <person name="Whiston E."/>
            <person name="Hung C.-Y."/>
            <person name="McMahan C."/>
            <person name="White J."/>
            <person name="Sykes S."/>
            <person name="Heiman D."/>
            <person name="Young S."/>
            <person name="Zeng Q."/>
            <person name="Abouelleil A."/>
            <person name="Aftuck L."/>
            <person name="Bessette D."/>
            <person name="Brown A."/>
            <person name="FitzGerald M."/>
            <person name="Lui A."/>
            <person name="Macdonald J.P."/>
            <person name="Priest M."/>
            <person name="Orbach M.J."/>
            <person name="Galgiani J.N."/>
            <person name="Kirkland T.N."/>
            <person name="Cole G.T."/>
            <person name="Birren B.W."/>
            <person name="Henn M.R."/>
            <person name="Taylor J.W."/>
            <person name="Rounsley S.D."/>
        </authorList>
    </citation>
    <scope>NUCLEOTIDE SEQUENCE [LARGE SCALE GENOMIC DNA]</scope>
    <source>
        <strain evidence="2">RMSCC 2394</strain>
    </source>
</reference>
<name>A0A0J7BG78_COCIT</name>
<gene>
    <name evidence="1" type="ORF">CIRG_08923</name>
</gene>